<evidence type="ECO:0000256" key="3">
    <source>
        <dbReference type="ARBA" id="ARBA00023121"/>
    </source>
</evidence>
<evidence type="ECO:0000256" key="4">
    <source>
        <dbReference type="ARBA" id="ARBA00024750"/>
    </source>
</evidence>
<dbReference type="PROSITE" id="PS50848">
    <property type="entry name" value="START"/>
    <property type="match status" value="1"/>
</dbReference>
<keyword evidence="1" id="KW-0813">Transport</keyword>
<dbReference type="EMBL" id="JAFDVH010000004">
    <property type="protein sequence ID" value="KAG7481556.1"/>
    <property type="molecule type" value="Genomic_DNA"/>
</dbReference>
<evidence type="ECO:0000256" key="5">
    <source>
        <dbReference type="ARBA" id="ARBA00034049"/>
    </source>
</evidence>
<dbReference type="InterPro" id="IPR043556">
    <property type="entry name" value="StARD5/6"/>
</dbReference>
<comment type="catalytic activity">
    <reaction evidence="5">
        <text>cholesterol(in) = cholesterol(out)</text>
        <dbReference type="Rhea" id="RHEA:39747"/>
        <dbReference type="ChEBI" id="CHEBI:16113"/>
    </reaction>
</comment>
<dbReference type="Proteomes" id="UP001046870">
    <property type="component" value="Chromosome 4"/>
</dbReference>
<proteinExistence type="predicted"/>
<dbReference type="GO" id="GO:0008289">
    <property type="term" value="F:lipid binding"/>
    <property type="evidence" value="ECO:0007669"/>
    <property type="project" value="UniProtKB-KW"/>
</dbReference>
<comment type="caution">
    <text evidence="7">The sequence shown here is derived from an EMBL/GenBank/DDBJ whole genome shotgun (WGS) entry which is preliminary data.</text>
</comment>
<dbReference type="GO" id="GO:0006869">
    <property type="term" value="P:lipid transport"/>
    <property type="evidence" value="ECO:0007669"/>
    <property type="project" value="UniProtKB-KW"/>
</dbReference>
<evidence type="ECO:0000313" key="7">
    <source>
        <dbReference type="EMBL" id="KAG7481556.1"/>
    </source>
</evidence>
<keyword evidence="3" id="KW-0446">Lipid-binding</keyword>
<dbReference type="PANTHER" id="PTHR46374">
    <property type="entry name" value="PROTEIN CBG07384"/>
    <property type="match status" value="1"/>
</dbReference>
<dbReference type="PANTHER" id="PTHR46374:SF2">
    <property type="entry name" value="STAR-RELATED LIPID TRANSFER PROTEIN 6"/>
    <property type="match status" value="1"/>
</dbReference>
<sequence>MDLIAENVARKVWSYNEDVSGWTLAKNSNGITVSWKPSGEYGGNLYRGEGIIEDTPENIIPFMYLPENRLKWDKALKSYSILEWIDEDTAICHTITHSYGMGLISSRDFVDIVRIKRYDGGIVTTNSISVDYPQCPPSSAHVRGRNNPCGYVCSPLTENPDHSKLVVFIQPDLGGMLPRSVVESALPNNVINLISDARAGIKARG</sequence>
<dbReference type="InterPro" id="IPR023393">
    <property type="entry name" value="START-like_dom_sf"/>
</dbReference>
<comment type="function">
    <text evidence="4">May be involved in the intracellular transport of sterols or other lipids. May bind cholesterol or other sterols.</text>
</comment>
<evidence type="ECO:0000256" key="2">
    <source>
        <dbReference type="ARBA" id="ARBA00023055"/>
    </source>
</evidence>
<dbReference type="InterPro" id="IPR002913">
    <property type="entry name" value="START_lipid-bd_dom"/>
</dbReference>
<keyword evidence="8" id="KW-1185">Reference proteome</keyword>
<name>A0A9D3TI05_MEGAT</name>
<dbReference type="SMART" id="SM00234">
    <property type="entry name" value="START"/>
    <property type="match status" value="1"/>
</dbReference>
<feature type="domain" description="START" evidence="6">
    <location>
        <begin position="1"/>
        <end position="205"/>
    </location>
</feature>
<gene>
    <name evidence="7" type="ORF">MATL_G00067930</name>
</gene>
<dbReference type="SUPFAM" id="SSF55961">
    <property type="entry name" value="Bet v1-like"/>
    <property type="match status" value="1"/>
</dbReference>
<dbReference type="Pfam" id="PF01852">
    <property type="entry name" value="START"/>
    <property type="match status" value="1"/>
</dbReference>
<reference evidence="7" key="1">
    <citation type="submission" date="2021-01" db="EMBL/GenBank/DDBJ databases">
        <authorList>
            <person name="Zahm M."/>
            <person name="Roques C."/>
            <person name="Cabau C."/>
            <person name="Klopp C."/>
            <person name="Donnadieu C."/>
            <person name="Jouanno E."/>
            <person name="Lampietro C."/>
            <person name="Louis A."/>
            <person name="Herpin A."/>
            <person name="Echchiki A."/>
            <person name="Berthelot C."/>
            <person name="Parey E."/>
            <person name="Roest-Crollius H."/>
            <person name="Braasch I."/>
            <person name="Postlethwait J."/>
            <person name="Bobe J."/>
            <person name="Montfort J."/>
            <person name="Bouchez O."/>
            <person name="Begum T."/>
            <person name="Mejri S."/>
            <person name="Adams A."/>
            <person name="Chen W.-J."/>
            <person name="Guiguen Y."/>
        </authorList>
    </citation>
    <scope>NUCLEOTIDE SEQUENCE</scope>
    <source>
        <strain evidence="7">YG-15Mar2019-1</strain>
        <tissue evidence="7">Brain</tissue>
    </source>
</reference>
<evidence type="ECO:0000313" key="8">
    <source>
        <dbReference type="Proteomes" id="UP001046870"/>
    </source>
</evidence>
<protein>
    <recommendedName>
        <fullName evidence="6">START domain-containing protein</fullName>
    </recommendedName>
</protein>
<dbReference type="InterPro" id="IPR000799">
    <property type="entry name" value="StAR-like"/>
</dbReference>
<dbReference type="OrthoDB" id="196858at2759"/>
<dbReference type="AlphaFoldDB" id="A0A9D3TI05"/>
<dbReference type="Gene3D" id="3.30.530.20">
    <property type="match status" value="1"/>
</dbReference>
<dbReference type="PRINTS" id="PR00978">
    <property type="entry name" value="STARPROTEIN"/>
</dbReference>
<evidence type="ECO:0000259" key="6">
    <source>
        <dbReference type="PROSITE" id="PS50848"/>
    </source>
</evidence>
<keyword evidence="2" id="KW-0445">Lipid transport</keyword>
<evidence type="ECO:0000256" key="1">
    <source>
        <dbReference type="ARBA" id="ARBA00022448"/>
    </source>
</evidence>
<organism evidence="7 8">
    <name type="scientific">Megalops atlanticus</name>
    <name type="common">Tarpon</name>
    <name type="synonym">Clupea gigantea</name>
    <dbReference type="NCBI Taxonomy" id="7932"/>
    <lineage>
        <taxon>Eukaryota</taxon>
        <taxon>Metazoa</taxon>
        <taxon>Chordata</taxon>
        <taxon>Craniata</taxon>
        <taxon>Vertebrata</taxon>
        <taxon>Euteleostomi</taxon>
        <taxon>Actinopterygii</taxon>
        <taxon>Neopterygii</taxon>
        <taxon>Teleostei</taxon>
        <taxon>Elopiformes</taxon>
        <taxon>Megalopidae</taxon>
        <taxon>Megalops</taxon>
    </lineage>
</organism>
<accession>A0A9D3TI05</accession>